<gene>
    <name evidence="2" type="ORF">CR165_22315</name>
</gene>
<sequence>MLDVNIKLVRCGAAWVYHHCDQDPTLPPLEAEARQAKRGLWILLASEQVPPWARRRKGG</sequence>
<dbReference type="EMBL" id="PDOA01000029">
    <property type="protein sequence ID" value="PWC26624.1"/>
    <property type="molecule type" value="Genomic_DNA"/>
</dbReference>
<dbReference type="Gene3D" id="2.40.50.90">
    <property type="match status" value="1"/>
</dbReference>
<reference evidence="3" key="1">
    <citation type="submission" date="2017-10" db="EMBL/GenBank/DDBJ databases">
        <authorList>
            <person name="Toshchakov S.V."/>
            <person name="Goeva M.A."/>
        </authorList>
    </citation>
    <scope>NUCLEOTIDE SEQUENCE [LARGE SCALE GENOMIC DNA]</scope>
    <source>
        <strain evidence="3">JR1/69-1-13</strain>
    </source>
</reference>
<dbReference type="InterPro" id="IPR016071">
    <property type="entry name" value="Staphylococal_nuclease_OB-fold"/>
</dbReference>
<protein>
    <recommendedName>
        <fullName evidence="1">TNase-like domain-containing protein</fullName>
    </recommendedName>
</protein>
<dbReference type="InterPro" id="IPR035437">
    <property type="entry name" value="SNase_OB-fold_sf"/>
</dbReference>
<proteinExistence type="predicted"/>
<name>A0A2U1UY99_9PROT</name>
<dbReference type="AlphaFoldDB" id="A0A2U1UY99"/>
<dbReference type="OrthoDB" id="9805504at2"/>
<keyword evidence="3" id="KW-1185">Reference proteome</keyword>
<dbReference type="RefSeq" id="WP_109519132.1">
    <property type="nucleotide sequence ID" value="NZ_JBHSCH010000029.1"/>
</dbReference>
<dbReference type="Proteomes" id="UP000245048">
    <property type="component" value="Unassembled WGS sequence"/>
</dbReference>
<dbReference type="Pfam" id="PF00565">
    <property type="entry name" value="SNase"/>
    <property type="match status" value="1"/>
</dbReference>
<feature type="domain" description="TNase-like" evidence="1">
    <location>
        <begin position="3"/>
        <end position="41"/>
    </location>
</feature>
<accession>A0A2U1UY99</accession>
<evidence type="ECO:0000259" key="1">
    <source>
        <dbReference type="Pfam" id="PF00565"/>
    </source>
</evidence>
<organism evidence="2 3">
    <name type="scientific">Teichococcus aestuarii</name>
    <dbReference type="NCBI Taxonomy" id="568898"/>
    <lineage>
        <taxon>Bacteria</taxon>
        <taxon>Pseudomonadati</taxon>
        <taxon>Pseudomonadota</taxon>
        <taxon>Alphaproteobacteria</taxon>
        <taxon>Acetobacterales</taxon>
        <taxon>Roseomonadaceae</taxon>
        <taxon>Roseomonas</taxon>
    </lineage>
</organism>
<evidence type="ECO:0000313" key="3">
    <source>
        <dbReference type="Proteomes" id="UP000245048"/>
    </source>
</evidence>
<dbReference type="SUPFAM" id="SSF50199">
    <property type="entry name" value="Staphylococcal nuclease"/>
    <property type="match status" value="1"/>
</dbReference>
<comment type="caution">
    <text evidence="2">The sequence shown here is derived from an EMBL/GenBank/DDBJ whole genome shotgun (WGS) entry which is preliminary data.</text>
</comment>
<evidence type="ECO:0000313" key="2">
    <source>
        <dbReference type="EMBL" id="PWC26624.1"/>
    </source>
</evidence>